<gene>
    <name evidence="7" type="ORF">MKP09_20335</name>
</gene>
<dbReference type="PANTHER" id="PTHR34139:SF1">
    <property type="entry name" value="RNASE MJ1380-RELATED"/>
    <property type="match status" value="1"/>
</dbReference>
<reference evidence="7 8" key="1">
    <citation type="submission" date="2022-02" db="EMBL/GenBank/DDBJ databases">
        <authorList>
            <person name="Min J."/>
        </authorList>
    </citation>
    <scope>NUCLEOTIDE SEQUENCE [LARGE SCALE GENOMIC DNA]</scope>
    <source>
        <strain evidence="7 8">GR10-1</strain>
    </source>
</reference>
<comment type="caution">
    <text evidence="7">The sequence shown here is derived from an EMBL/GenBank/DDBJ whole genome shotgun (WGS) entry which is preliminary data.</text>
</comment>
<evidence type="ECO:0000313" key="7">
    <source>
        <dbReference type="EMBL" id="MCH5600098.1"/>
    </source>
</evidence>
<evidence type="ECO:0000256" key="1">
    <source>
        <dbReference type="ARBA" id="ARBA00022553"/>
    </source>
</evidence>
<dbReference type="RefSeq" id="WP_240832112.1">
    <property type="nucleotide sequence ID" value="NZ_JAKWBL010000004.1"/>
</dbReference>
<organism evidence="7 8">
    <name type="scientific">Niabella ginsengisoli</name>
    <dbReference type="NCBI Taxonomy" id="522298"/>
    <lineage>
        <taxon>Bacteria</taxon>
        <taxon>Pseudomonadati</taxon>
        <taxon>Bacteroidota</taxon>
        <taxon>Chitinophagia</taxon>
        <taxon>Chitinophagales</taxon>
        <taxon>Chitinophagaceae</taxon>
        <taxon>Niabella</taxon>
    </lineage>
</organism>
<dbReference type="Gene3D" id="1.20.120.580">
    <property type="entry name" value="bsu32300-like"/>
    <property type="match status" value="1"/>
</dbReference>
<protein>
    <submittedName>
        <fullName evidence="7">DUF86 domain-containing protein</fullName>
    </submittedName>
</protein>
<comment type="similarity">
    <text evidence="6">Belongs to the HepT RNase toxin family.</text>
</comment>
<dbReference type="Pfam" id="PF01934">
    <property type="entry name" value="HepT-like"/>
    <property type="match status" value="1"/>
</dbReference>
<dbReference type="InterPro" id="IPR037038">
    <property type="entry name" value="HepT-like_sf"/>
</dbReference>
<dbReference type="Proteomes" id="UP001202248">
    <property type="component" value="Unassembled WGS sequence"/>
</dbReference>
<keyword evidence="1" id="KW-0597">Phosphoprotein</keyword>
<keyword evidence="5" id="KW-0378">Hydrolase</keyword>
<evidence type="ECO:0000256" key="2">
    <source>
        <dbReference type="ARBA" id="ARBA00022649"/>
    </source>
</evidence>
<dbReference type="InterPro" id="IPR008201">
    <property type="entry name" value="HepT-like"/>
</dbReference>
<keyword evidence="8" id="KW-1185">Reference proteome</keyword>
<keyword evidence="4" id="KW-0547">Nucleotide-binding</keyword>
<dbReference type="PANTHER" id="PTHR34139">
    <property type="entry name" value="UPF0331 PROTEIN MJ0127"/>
    <property type="match status" value="1"/>
</dbReference>
<evidence type="ECO:0000256" key="3">
    <source>
        <dbReference type="ARBA" id="ARBA00022722"/>
    </source>
</evidence>
<keyword evidence="3" id="KW-0540">Nuclease</keyword>
<evidence type="ECO:0000256" key="4">
    <source>
        <dbReference type="ARBA" id="ARBA00022741"/>
    </source>
</evidence>
<dbReference type="EMBL" id="JAKWBL010000004">
    <property type="protein sequence ID" value="MCH5600098.1"/>
    <property type="molecule type" value="Genomic_DNA"/>
</dbReference>
<dbReference type="InterPro" id="IPR051813">
    <property type="entry name" value="HepT_RNase_toxin"/>
</dbReference>
<keyword evidence="2" id="KW-1277">Toxin-antitoxin system</keyword>
<proteinExistence type="inferred from homology"/>
<sequence>MSERNLELWLLDMQEAINHILSFTSQLNFDQFSSNLQVKHAVLHNFAIIGEASSKVPDSFKNAHSEISWREIKGFRNYVIHEYFGLDDSIVWDIIQSDLPDLQKKMVELLMEE</sequence>
<name>A0ABS9SNV8_9BACT</name>
<evidence type="ECO:0000313" key="8">
    <source>
        <dbReference type="Proteomes" id="UP001202248"/>
    </source>
</evidence>
<evidence type="ECO:0000256" key="6">
    <source>
        <dbReference type="ARBA" id="ARBA00024207"/>
    </source>
</evidence>
<accession>A0ABS9SNV8</accession>
<evidence type="ECO:0000256" key="5">
    <source>
        <dbReference type="ARBA" id="ARBA00022801"/>
    </source>
</evidence>